<protein>
    <submittedName>
        <fullName evidence="1">Uncharacterized protein</fullName>
    </submittedName>
</protein>
<dbReference type="Pfam" id="PF04463">
    <property type="entry name" value="2-thiour_desulf"/>
    <property type="match status" value="1"/>
</dbReference>
<evidence type="ECO:0000313" key="2">
    <source>
        <dbReference type="Proteomes" id="UP000237798"/>
    </source>
</evidence>
<dbReference type="AlphaFoldDB" id="A0A2T0BND8"/>
<evidence type="ECO:0000313" key="1">
    <source>
        <dbReference type="EMBL" id="PRR85394.1"/>
    </source>
</evidence>
<dbReference type="InterPro" id="IPR007553">
    <property type="entry name" value="2-thiour_desulf"/>
</dbReference>
<dbReference type="RefSeq" id="WP_106009182.1">
    <property type="nucleotide sequence ID" value="NZ_JALCPJ010000005.1"/>
</dbReference>
<proteinExistence type="predicted"/>
<comment type="caution">
    <text evidence="1">The sequence shown here is derived from an EMBL/GenBank/DDBJ whole genome shotgun (WGS) entry which is preliminary data.</text>
</comment>
<sequence>MKILVSACLMGKNCKYNGGNNYNPKVDEFLTGKEIIMICPEMLAQLGIPRNCAEIANGKVIDIMGKNVDKDYRRGVDLALRKVQNEQIDLAILQSRSPTCGVHQIYDGSFSGTLIQGQGLFAKALISRGFKVLDADEFQ</sequence>
<dbReference type="EMBL" id="PVXP01000017">
    <property type="protein sequence ID" value="PRR85394.1"/>
    <property type="molecule type" value="Genomic_DNA"/>
</dbReference>
<dbReference type="Proteomes" id="UP000237798">
    <property type="component" value="Unassembled WGS sequence"/>
</dbReference>
<dbReference type="PANTHER" id="PTHR30087">
    <property type="entry name" value="INNER MEMBRANE PROTEIN"/>
    <property type="match status" value="1"/>
</dbReference>
<dbReference type="PANTHER" id="PTHR30087:SF1">
    <property type="entry name" value="HYPOTHETICAL CYTOSOLIC PROTEIN"/>
    <property type="match status" value="1"/>
</dbReference>
<name>A0A2T0BND8_9CLOT</name>
<gene>
    <name evidence="1" type="ORF">CLLU_15750</name>
</gene>
<organism evidence="1 2">
    <name type="scientific">Clostridium luticellarii</name>
    <dbReference type="NCBI Taxonomy" id="1691940"/>
    <lineage>
        <taxon>Bacteria</taxon>
        <taxon>Bacillati</taxon>
        <taxon>Bacillota</taxon>
        <taxon>Clostridia</taxon>
        <taxon>Eubacteriales</taxon>
        <taxon>Clostridiaceae</taxon>
        <taxon>Clostridium</taxon>
    </lineage>
</organism>
<accession>A0A2T0BND8</accession>
<dbReference type="OrthoDB" id="9797779at2"/>
<keyword evidence="2" id="KW-1185">Reference proteome</keyword>
<reference evidence="1 2" key="1">
    <citation type="submission" date="2018-03" db="EMBL/GenBank/DDBJ databases">
        <title>Genome sequence of Clostridium luticellarii DSM 29923.</title>
        <authorList>
            <person name="Poehlein A."/>
            <person name="Daniel R."/>
        </authorList>
    </citation>
    <scope>NUCLEOTIDE SEQUENCE [LARGE SCALE GENOMIC DNA]</scope>
    <source>
        <strain evidence="1 2">DSM 29923</strain>
    </source>
</reference>